<name>A0A495ES39_9MICC</name>
<dbReference type="AlphaFoldDB" id="A0A495ES39"/>
<dbReference type="PROSITE" id="PS51257">
    <property type="entry name" value="PROKAR_LIPOPROTEIN"/>
    <property type="match status" value="1"/>
</dbReference>
<dbReference type="OrthoDB" id="4945628at2"/>
<dbReference type="RefSeq" id="WP_120952044.1">
    <property type="nucleotide sequence ID" value="NZ_RBIR01000003.1"/>
</dbReference>
<feature type="region of interest" description="Disordered" evidence="1">
    <location>
        <begin position="26"/>
        <end position="55"/>
    </location>
</feature>
<dbReference type="EMBL" id="RBIR01000003">
    <property type="protein sequence ID" value="RKR19800.1"/>
    <property type="molecule type" value="Genomic_DNA"/>
</dbReference>
<organism evidence="3 4">
    <name type="scientific">Arthrobacter oryzae</name>
    <dbReference type="NCBI Taxonomy" id="409290"/>
    <lineage>
        <taxon>Bacteria</taxon>
        <taxon>Bacillati</taxon>
        <taxon>Actinomycetota</taxon>
        <taxon>Actinomycetes</taxon>
        <taxon>Micrococcales</taxon>
        <taxon>Micrococcaceae</taxon>
        <taxon>Arthrobacter</taxon>
    </lineage>
</organism>
<feature type="compositionally biased region" description="Low complexity" evidence="1">
    <location>
        <begin position="40"/>
        <end position="55"/>
    </location>
</feature>
<feature type="chain" id="PRO_5039159288" evidence="2">
    <location>
        <begin position="30"/>
        <end position="152"/>
    </location>
</feature>
<gene>
    <name evidence="3" type="ORF">C8D78_1608</name>
</gene>
<evidence type="ECO:0000256" key="1">
    <source>
        <dbReference type="SAM" id="MobiDB-lite"/>
    </source>
</evidence>
<evidence type="ECO:0000256" key="2">
    <source>
        <dbReference type="SAM" id="SignalP"/>
    </source>
</evidence>
<protein>
    <submittedName>
        <fullName evidence="3">Uncharacterized protein</fullName>
    </submittedName>
</protein>
<reference evidence="3 4" key="1">
    <citation type="submission" date="2018-10" db="EMBL/GenBank/DDBJ databases">
        <title>Genomic Encyclopedia of Type Strains, Phase IV (KMG-IV): sequencing the most valuable type-strain genomes for metagenomic binning, comparative biology and taxonomic classification.</title>
        <authorList>
            <person name="Goeker M."/>
        </authorList>
    </citation>
    <scope>NUCLEOTIDE SEQUENCE [LARGE SCALE GENOMIC DNA]</scope>
    <source>
        <strain evidence="3 4">DSM 25586</strain>
    </source>
</reference>
<evidence type="ECO:0000313" key="3">
    <source>
        <dbReference type="EMBL" id="RKR19800.1"/>
    </source>
</evidence>
<sequence>MISKNIARPLAATALLAALALSGCSAPQAGGAPSSPAPASPSSTPSPSASATSGPFGGFASAAEACTKISEQATGATLLPLSAAQGKTAQLEQFKTDLADTAARVPDSLKADFAHLKEVAVAGVTDQTVFSSGKLQAAMAPVTKWIATNCGK</sequence>
<dbReference type="Proteomes" id="UP000276055">
    <property type="component" value="Unassembled WGS sequence"/>
</dbReference>
<feature type="signal peptide" evidence="2">
    <location>
        <begin position="1"/>
        <end position="29"/>
    </location>
</feature>
<comment type="caution">
    <text evidence="3">The sequence shown here is derived from an EMBL/GenBank/DDBJ whole genome shotgun (WGS) entry which is preliminary data.</text>
</comment>
<evidence type="ECO:0000313" key="4">
    <source>
        <dbReference type="Proteomes" id="UP000276055"/>
    </source>
</evidence>
<accession>A0A495ES39</accession>
<keyword evidence="2" id="KW-0732">Signal</keyword>
<proteinExistence type="predicted"/>